<keyword evidence="1" id="KW-0285">Flavoprotein</keyword>
<dbReference type="PRINTS" id="PR00469">
    <property type="entry name" value="PNDRDTASEII"/>
</dbReference>
<reference evidence="4 5" key="1">
    <citation type="submission" date="2017-09" db="EMBL/GenBank/DDBJ databases">
        <title>Depth-based differentiation of microbial function through sediment-hosted aquifers and enrichment of novel symbionts in the deep terrestrial subsurface.</title>
        <authorList>
            <person name="Probst A.J."/>
            <person name="Ladd B."/>
            <person name="Jarett J.K."/>
            <person name="Geller-Mcgrath D.E."/>
            <person name="Sieber C.M."/>
            <person name="Emerson J.B."/>
            <person name="Anantharaman K."/>
            <person name="Thomas B.C."/>
            <person name="Malmstrom R."/>
            <person name="Stieglmeier M."/>
            <person name="Klingl A."/>
            <person name="Woyke T."/>
            <person name="Ryan C.M."/>
            <person name="Banfield J.F."/>
        </authorList>
    </citation>
    <scope>NUCLEOTIDE SEQUENCE [LARGE SCALE GENOMIC DNA]</scope>
    <source>
        <strain evidence="4">CG23_combo_of_CG06-09_8_20_14_all_37_13</strain>
    </source>
</reference>
<evidence type="ECO:0000256" key="2">
    <source>
        <dbReference type="ARBA" id="ARBA00023002"/>
    </source>
</evidence>
<dbReference type="InterPro" id="IPR023753">
    <property type="entry name" value="FAD/NAD-binding_dom"/>
</dbReference>
<evidence type="ECO:0000313" key="4">
    <source>
        <dbReference type="EMBL" id="PIP17317.1"/>
    </source>
</evidence>
<evidence type="ECO:0000313" key="5">
    <source>
        <dbReference type="Proteomes" id="UP000231480"/>
    </source>
</evidence>
<sequence length="297" mass="33153">MYQLIIIGAGPAGLTAALFARRYGLNYLIIGQTEESALNQAHLVENYPGIKPMSGPQLIKEFQKQADLKIKKEQVKQILPNKQKRTFQVTTNQGRYQGQALILALGMKIRKLGIKNEEKFLNKQIFYYSPDNLKTIKNKTLAVIGGGDTALTTALKLADQAKKVYLIHRRDEFRGAPLLVKRVKAKKNIEIIYSAQATEAQGQKRLNKIILDNQRELTIDNLFIEIGGLPNVLLCQDLKLKMANNFVLTDQNQATNRPGLFAAGDMTNYPLKLIVTATSQGAMAATSAYDYLKTLDK</sequence>
<dbReference type="AlphaFoldDB" id="A0A2G9YDL3"/>
<dbReference type="InterPro" id="IPR050097">
    <property type="entry name" value="Ferredoxin-NADP_redctase_2"/>
</dbReference>
<evidence type="ECO:0000259" key="3">
    <source>
        <dbReference type="Pfam" id="PF07992"/>
    </source>
</evidence>
<feature type="domain" description="FAD/NAD(P)-binding" evidence="3">
    <location>
        <begin position="2"/>
        <end position="281"/>
    </location>
</feature>
<dbReference type="PANTHER" id="PTHR48105">
    <property type="entry name" value="THIOREDOXIN REDUCTASE 1-RELATED-RELATED"/>
    <property type="match status" value="1"/>
</dbReference>
<dbReference type="InterPro" id="IPR036188">
    <property type="entry name" value="FAD/NAD-bd_sf"/>
</dbReference>
<dbReference type="Gene3D" id="3.50.50.60">
    <property type="entry name" value="FAD/NAD(P)-binding domain"/>
    <property type="match status" value="2"/>
</dbReference>
<organism evidence="4 5">
    <name type="scientific">Candidatus Portnoybacteria bacterium CG23_combo_of_CG06-09_8_20_14_all_37_13</name>
    <dbReference type="NCBI Taxonomy" id="1974819"/>
    <lineage>
        <taxon>Bacteria</taxon>
        <taxon>Candidatus Portnoyibacteriota</taxon>
    </lineage>
</organism>
<protein>
    <submittedName>
        <fullName evidence="4">Thioredoxin reductase</fullName>
    </submittedName>
</protein>
<comment type="caution">
    <text evidence="4">The sequence shown here is derived from an EMBL/GenBank/DDBJ whole genome shotgun (WGS) entry which is preliminary data.</text>
</comment>
<keyword evidence="2" id="KW-0560">Oxidoreductase</keyword>
<dbReference type="EMBL" id="PCRH01000014">
    <property type="protein sequence ID" value="PIP17317.1"/>
    <property type="molecule type" value="Genomic_DNA"/>
</dbReference>
<name>A0A2G9YDL3_9BACT</name>
<gene>
    <name evidence="4" type="ORF">COX44_00550</name>
</gene>
<dbReference type="Proteomes" id="UP000231480">
    <property type="component" value="Unassembled WGS sequence"/>
</dbReference>
<dbReference type="GO" id="GO:0016491">
    <property type="term" value="F:oxidoreductase activity"/>
    <property type="evidence" value="ECO:0007669"/>
    <property type="project" value="UniProtKB-KW"/>
</dbReference>
<dbReference type="PRINTS" id="PR00368">
    <property type="entry name" value="FADPNR"/>
</dbReference>
<evidence type="ECO:0000256" key="1">
    <source>
        <dbReference type="ARBA" id="ARBA00022630"/>
    </source>
</evidence>
<proteinExistence type="predicted"/>
<accession>A0A2G9YDL3</accession>
<dbReference type="SUPFAM" id="SSF51905">
    <property type="entry name" value="FAD/NAD(P)-binding domain"/>
    <property type="match status" value="1"/>
</dbReference>
<dbReference type="Pfam" id="PF07992">
    <property type="entry name" value="Pyr_redox_2"/>
    <property type="match status" value="1"/>
</dbReference>